<dbReference type="Proteomes" id="UP000295636">
    <property type="component" value="Unassembled WGS sequence"/>
</dbReference>
<keyword evidence="3" id="KW-1185">Reference proteome</keyword>
<proteinExistence type="predicted"/>
<organism evidence="2 3">
    <name type="scientific">Paenibacillus piri</name>
    <dbReference type="NCBI Taxonomy" id="2547395"/>
    <lineage>
        <taxon>Bacteria</taxon>
        <taxon>Bacillati</taxon>
        <taxon>Bacillota</taxon>
        <taxon>Bacilli</taxon>
        <taxon>Bacillales</taxon>
        <taxon>Paenibacillaceae</taxon>
        <taxon>Paenibacillus</taxon>
    </lineage>
</organism>
<dbReference type="AlphaFoldDB" id="A0A4R5KSI5"/>
<keyword evidence="1" id="KW-0472">Membrane</keyword>
<name>A0A4R5KSI5_9BACL</name>
<evidence type="ECO:0000313" key="3">
    <source>
        <dbReference type="Proteomes" id="UP000295636"/>
    </source>
</evidence>
<dbReference type="OrthoDB" id="2653014at2"/>
<sequence length="61" mass="6778">MKRGVPLSSGGWSFSLLTAIIQIVYLVAAGFAIYGFVLFIKLARRGIRALDIYLDEKSRSK</sequence>
<keyword evidence="1" id="KW-1133">Transmembrane helix</keyword>
<evidence type="ECO:0000256" key="1">
    <source>
        <dbReference type="SAM" id="Phobius"/>
    </source>
</evidence>
<gene>
    <name evidence="2" type="ORF">E1757_09910</name>
</gene>
<evidence type="ECO:0000313" key="2">
    <source>
        <dbReference type="EMBL" id="TDF98823.1"/>
    </source>
</evidence>
<keyword evidence="1" id="KW-0812">Transmembrane</keyword>
<protein>
    <submittedName>
        <fullName evidence="2">Uncharacterized protein</fullName>
    </submittedName>
</protein>
<comment type="caution">
    <text evidence="2">The sequence shown here is derived from an EMBL/GenBank/DDBJ whole genome shotgun (WGS) entry which is preliminary data.</text>
</comment>
<feature type="transmembrane region" description="Helical" evidence="1">
    <location>
        <begin position="12"/>
        <end position="40"/>
    </location>
</feature>
<reference evidence="2 3" key="1">
    <citation type="submission" date="2019-03" db="EMBL/GenBank/DDBJ databases">
        <title>This is whole genome sequence of Paenibacillus sp MS74 strain.</title>
        <authorList>
            <person name="Trinh H.N."/>
        </authorList>
    </citation>
    <scope>NUCLEOTIDE SEQUENCE [LARGE SCALE GENOMIC DNA]</scope>
    <source>
        <strain evidence="2 3">MS74</strain>
    </source>
</reference>
<dbReference type="EMBL" id="SMRT01000003">
    <property type="protein sequence ID" value="TDF98823.1"/>
    <property type="molecule type" value="Genomic_DNA"/>
</dbReference>
<accession>A0A4R5KSI5</accession>